<dbReference type="InterPro" id="IPR005162">
    <property type="entry name" value="Retrotrans_gag_dom"/>
</dbReference>
<evidence type="ECO:0000313" key="3">
    <source>
        <dbReference type="Proteomes" id="UP001234989"/>
    </source>
</evidence>
<dbReference type="Proteomes" id="UP001234989">
    <property type="component" value="Chromosome 11"/>
</dbReference>
<protein>
    <recommendedName>
        <fullName evidence="1">Retrotransposon gag domain-containing protein</fullName>
    </recommendedName>
</protein>
<reference evidence="2" key="1">
    <citation type="submission" date="2023-08" db="EMBL/GenBank/DDBJ databases">
        <title>A de novo genome assembly of Solanum verrucosum Schlechtendal, a Mexican diploid species geographically isolated from the other diploid A-genome species in potato relatives.</title>
        <authorList>
            <person name="Hosaka K."/>
        </authorList>
    </citation>
    <scope>NUCLEOTIDE SEQUENCE</scope>
    <source>
        <tissue evidence="2">Young leaves</tissue>
    </source>
</reference>
<name>A0AAF0V1J4_SOLVR</name>
<keyword evidence="3" id="KW-1185">Reference proteome</keyword>
<proteinExistence type="predicted"/>
<evidence type="ECO:0000313" key="2">
    <source>
        <dbReference type="EMBL" id="WMV55093.1"/>
    </source>
</evidence>
<evidence type="ECO:0000259" key="1">
    <source>
        <dbReference type="Pfam" id="PF03732"/>
    </source>
</evidence>
<dbReference type="PANTHER" id="PTHR33223">
    <property type="entry name" value="CCHC-TYPE DOMAIN-CONTAINING PROTEIN"/>
    <property type="match status" value="1"/>
</dbReference>
<sequence>MQMLIVRGLFSGLASEDPYGHMIKLRSVCKSCVGRPNFDMDVIGLRVFPLSLTGDAAVWFTKLPYNSIYTWDQLNTMFMAKYFPVSKKLNHKDKLNNFVALPGECEDHMVSALGTIKHEVLEEEGMSLNGSNGSQVGHQDDVGNLNVVNDPNMNDPIPLVGCSHSPSEILPPSKMMILRDSIQGFKRLEGEPIHERWLRFKKLVPQCQTHGLPNNVLLQYFYRSLNLVNKGVVDQLVPGSIMKQPYEVVYQFLDCMTKINKAWYTREDQVSPLTFRMTKEQIEKDQEREKKMAKMMTQLDILAKNVMGVVTNNVNVVGVGGVNPDEAQFEALYNEEVNFLANQGGGYRANYPKPGGNQG</sequence>
<accession>A0AAF0V1J4</accession>
<dbReference type="AlphaFoldDB" id="A0AAF0V1J4"/>
<dbReference type="EMBL" id="CP133622">
    <property type="protein sequence ID" value="WMV55093.1"/>
    <property type="molecule type" value="Genomic_DNA"/>
</dbReference>
<feature type="domain" description="Retrotransposon gag" evidence="1">
    <location>
        <begin position="47"/>
        <end position="98"/>
    </location>
</feature>
<gene>
    <name evidence="2" type="ORF">MTR67_048478</name>
</gene>
<dbReference type="Pfam" id="PF03732">
    <property type="entry name" value="Retrotrans_gag"/>
    <property type="match status" value="1"/>
</dbReference>
<dbReference type="PANTHER" id="PTHR33223:SF11">
    <property type="entry name" value="ELEMENT PROTEIN, PUTATIVE-RELATED"/>
    <property type="match status" value="1"/>
</dbReference>
<organism evidence="2 3">
    <name type="scientific">Solanum verrucosum</name>
    <dbReference type="NCBI Taxonomy" id="315347"/>
    <lineage>
        <taxon>Eukaryota</taxon>
        <taxon>Viridiplantae</taxon>
        <taxon>Streptophyta</taxon>
        <taxon>Embryophyta</taxon>
        <taxon>Tracheophyta</taxon>
        <taxon>Spermatophyta</taxon>
        <taxon>Magnoliopsida</taxon>
        <taxon>eudicotyledons</taxon>
        <taxon>Gunneridae</taxon>
        <taxon>Pentapetalae</taxon>
        <taxon>asterids</taxon>
        <taxon>lamiids</taxon>
        <taxon>Solanales</taxon>
        <taxon>Solanaceae</taxon>
        <taxon>Solanoideae</taxon>
        <taxon>Solaneae</taxon>
        <taxon>Solanum</taxon>
    </lineage>
</organism>